<feature type="region of interest" description="Disordered" evidence="1">
    <location>
        <begin position="593"/>
        <end position="616"/>
    </location>
</feature>
<dbReference type="SUPFAM" id="SSF53383">
    <property type="entry name" value="PLP-dependent transferases"/>
    <property type="match status" value="1"/>
</dbReference>
<evidence type="ECO:0000313" key="4">
    <source>
        <dbReference type="Proteomes" id="UP000827549"/>
    </source>
</evidence>
<gene>
    <name evidence="3" type="primary">csd</name>
    <name evidence="3" type="ORF">LOC62_01G001126</name>
</gene>
<sequence length="695" mass="75229">MPGRDDLIAKIRDATIGDDHATFGPFGPRRITYADTAASGRAVAFIEDFIRGQVLPHYANTHSEASGTARQTTKFREDARAIVAREVGAGPDASVIFCGSGATAAIAKVIGLLGLRAPDDGSATLPTEKRPVIFIGPYEHHSNDIAWRETIADVVVIAEDSVGSIDVADLEKRLKEYKNRPVRIGSFSAASNVTGITTDIEAITMVLRRHGALSMFDYAGSGSHVRITLGQADALFISPHKFAGGVGTSGILVARNSLIQNSVPVVAGGGTVLFVSPTFHDYSRHKTEREEGGTPGIVENIRTGLVFQLKPAVGYDLILQREEDFLERALASWRRHSSIEILGHPNAKRTAIISFRIASQHSDHLATTKQRGKKRYLHYNFIVALLNDLFGIQARGGCSCAGPYGHRLLEITPTLSDKYRQASVNDGFMGIKPGWTRVSLYYTLSERAFRYIVTAVEMIATHGWRLLPQYSFDPKSGMWTHRTPVAPPLSLDTIKYEAGHMVYESRSQLMPESELDRHLHEAARIFGAAASSPPGVPGAHVANGTHTAVTSELFEELLWFDLPSECLCPETPVAAHDRHESVSLSKATTTPLPWAAGALPTPPQSPPPLPADTPRSFDAEFGAATTSGSMEGPTITRRTRSRPLIAGLQSLLRIAPPSKPIPTTAPVQTGEQPRKRPLLVKVFNGKPVASPKPAT</sequence>
<feature type="region of interest" description="Disordered" evidence="1">
    <location>
        <begin position="655"/>
        <end position="677"/>
    </location>
</feature>
<evidence type="ECO:0000313" key="3">
    <source>
        <dbReference type="EMBL" id="WOO77552.1"/>
    </source>
</evidence>
<reference evidence="3" key="1">
    <citation type="submission" date="2023-10" db="EMBL/GenBank/DDBJ databases">
        <authorList>
            <person name="Noh H."/>
        </authorList>
    </citation>
    <scope>NUCLEOTIDE SEQUENCE</scope>
    <source>
        <strain evidence="3">DUCC4014</strain>
    </source>
</reference>
<dbReference type="InterPro" id="IPR015421">
    <property type="entry name" value="PyrdxlP-dep_Trfase_major"/>
</dbReference>
<dbReference type="AlphaFoldDB" id="A0AAF0Y1G5"/>
<dbReference type="PANTHER" id="PTHR43686">
    <property type="entry name" value="SULFURTRANSFERASE-RELATED"/>
    <property type="match status" value="1"/>
</dbReference>
<dbReference type="InterPro" id="IPR015422">
    <property type="entry name" value="PyrdxlP-dep_Trfase_small"/>
</dbReference>
<feature type="domain" description="Aminotransferase class V" evidence="2">
    <location>
        <begin position="33"/>
        <end position="406"/>
    </location>
</feature>
<dbReference type="GeneID" id="87804383"/>
<organism evidence="3 4">
    <name type="scientific">Vanrija pseudolonga</name>
    <dbReference type="NCBI Taxonomy" id="143232"/>
    <lineage>
        <taxon>Eukaryota</taxon>
        <taxon>Fungi</taxon>
        <taxon>Dikarya</taxon>
        <taxon>Basidiomycota</taxon>
        <taxon>Agaricomycotina</taxon>
        <taxon>Tremellomycetes</taxon>
        <taxon>Trichosporonales</taxon>
        <taxon>Trichosporonaceae</taxon>
        <taxon>Vanrija</taxon>
    </lineage>
</organism>
<protein>
    <submittedName>
        <fullName evidence="3">Cysteine desulfurase</fullName>
    </submittedName>
</protein>
<evidence type="ECO:0000256" key="1">
    <source>
        <dbReference type="SAM" id="MobiDB-lite"/>
    </source>
</evidence>
<name>A0AAF0Y1G5_9TREE</name>
<dbReference type="EMBL" id="CP086714">
    <property type="protein sequence ID" value="WOO77552.1"/>
    <property type="molecule type" value="Genomic_DNA"/>
</dbReference>
<dbReference type="Gene3D" id="3.90.1150.10">
    <property type="entry name" value="Aspartate Aminotransferase, domain 1"/>
    <property type="match status" value="1"/>
</dbReference>
<keyword evidence="4" id="KW-1185">Reference proteome</keyword>
<dbReference type="Pfam" id="PF00266">
    <property type="entry name" value="Aminotran_5"/>
    <property type="match status" value="1"/>
</dbReference>
<evidence type="ECO:0000259" key="2">
    <source>
        <dbReference type="Pfam" id="PF00266"/>
    </source>
</evidence>
<dbReference type="InterPro" id="IPR015424">
    <property type="entry name" value="PyrdxlP-dep_Trfase"/>
</dbReference>
<dbReference type="InterPro" id="IPR000192">
    <property type="entry name" value="Aminotrans_V_dom"/>
</dbReference>
<accession>A0AAF0Y1G5</accession>
<dbReference type="PANTHER" id="PTHR43686:SF1">
    <property type="entry name" value="AMINOTRAN_5 DOMAIN-CONTAINING PROTEIN"/>
    <property type="match status" value="1"/>
</dbReference>
<proteinExistence type="predicted"/>
<dbReference type="RefSeq" id="XP_062623584.1">
    <property type="nucleotide sequence ID" value="XM_062767600.1"/>
</dbReference>
<dbReference type="Gene3D" id="3.40.640.10">
    <property type="entry name" value="Type I PLP-dependent aspartate aminotransferase-like (Major domain)"/>
    <property type="match status" value="1"/>
</dbReference>
<dbReference type="Proteomes" id="UP000827549">
    <property type="component" value="Chromosome 1"/>
</dbReference>
<feature type="compositionally biased region" description="Pro residues" evidence="1">
    <location>
        <begin position="600"/>
        <end position="611"/>
    </location>
</feature>